<protein>
    <submittedName>
        <fullName evidence="1">Uncharacterized protein</fullName>
    </submittedName>
</protein>
<reference evidence="1 2" key="1">
    <citation type="submission" date="2018-10" db="EMBL/GenBank/DDBJ databases">
        <title>Fifty Aureobasidium pullulans genomes reveal a recombining polyextremotolerant generalist.</title>
        <authorList>
            <person name="Gostincar C."/>
            <person name="Turk M."/>
            <person name="Zajc J."/>
            <person name="Gunde-Cimerman N."/>
        </authorList>
    </citation>
    <scope>NUCLEOTIDE SEQUENCE [LARGE SCALE GENOMIC DNA]</scope>
    <source>
        <strain evidence="1 2">EXF-3380</strain>
    </source>
</reference>
<evidence type="ECO:0000313" key="2">
    <source>
        <dbReference type="Proteomes" id="UP000304947"/>
    </source>
</evidence>
<comment type="caution">
    <text evidence="1">The sequence shown here is derived from an EMBL/GenBank/DDBJ whole genome shotgun (WGS) entry which is preliminary data.</text>
</comment>
<evidence type="ECO:0000313" key="1">
    <source>
        <dbReference type="EMBL" id="TIA05769.1"/>
    </source>
</evidence>
<organism evidence="1 2">
    <name type="scientific">Aureobasidium pullulans</name>
    <name type="common">Black yeast</name>
    <name type="synonym">Pullularia pullulans</name>
    <dbReference type="NCBI Taxonomy" id="5580"/>
    <lineage>
        <taxon>Eukaryota</taxon>
        <taxon>Fungi</taxon>
        <taxon>Dikarya</taxon>
        <taxon>Ascomycota</taxon>
        <taxon>Pezizomycotina</taxon>
        <taxon>Dothideomycetes</taxon>
        <taxon>Dothideomycetidae</taxon>
        <taxon>Dothideales</taxon>
        <taxon>Saccotheciaceae</taxon>
        <taxon>Aureobasidium</taxon>
    </lineage>
</organism>
<gene>
    <name evidence="1" type="ORF">D6C83_08766</name>
</gene>
<dbReference type="EMBL" id="QZBU01004765">
    <property type="protein sequence ID" value="TIA05769.1"/>
    <property type="molecule type" value="Genomic_DNA"/>
</dbReference>
<accession>A0A4S9ZF60</accession>
<name>A0A4S9ZF60_AURPU</name>
<dbReference type="Proteomes" id="UP000304947">
    <property type="component" value="Unassembled WGS sequence"/>
</dbReference>
<dbReference type="AlphaFoldDB" id="A0A4S9ZF60"/>
<proteinExistence type="predicted"/>
<sequence length="264" mass="30531">MSSTRKLDILPHEETDPVERFRAHLYHRTLDYSIAATCLKEADLADRLDAKLGFETVKWLLESDDRVDVSESEAGVIMLQHMTNLLVREGQEELLWDWMQKQPGDQGMAGGRPASRFQRRACALRALVETKACRSTNNQDNLDASLQAYLRAKKCPERIPLDLAKDYLINELTKPTDRIQDNSDKGKGWTKETYEELQRRCPWPRIDPALRQAFHDDIGSKNWPARKRQAFMKLYDPDKPDAEPFLQSVKADDQFLSSFLKHLE</sequence>